<accession>A0A857LQM3</accession>
<comment type="subcellular location">
    <subcellularLocation>
        <location evidence="1">Cell membrane</location>
        <topology evidence="1">Multi-pass membrane protein</topology>
    </subcellularLocation>
</comment>
<name>A0A857LQM3_9ACTN</name>
<comment type="similarity">
    <text evidence="2">Belongs to the binding-protein-dependent transport system permease family. FecCD subfamily.</text>
</comment>
<keyword evidence="4" id="KW-1003">Cell membrane</keyword>
<dbReference type="SUPFAM" id="SSF81345">
    <property type="entry name" value="ABC transporter involved in vitamin B12 uptake, BtuC"/>
    <property type="match status" value="1"/>
</dbReference>
<dbReference type="AlphaFoldDB" id="A0A857LQM3"/>
<dbReference type="RefSeq" id="WP_005181107.1">
    <property type="nucleotide sequence ID" value="NZ_CP045804.1"/>
</dbReference>
<dbReference type="CDD" id="cd06550">
    <property type="entry name" value="TM_ABC_iron-siderophores_like"/>
    <property type="match status" value="1"/>
</dbReference>
<keyword evidence="3" id="KW-0813">Transport</keyword>
<evidence type="ECO:0000256" key="7">
    <source>
        <dbReference type="ARBA" id="ARBA00023136"/>
    </source>
</evidence>
<dbReference type="InterPro" id="IPR037294">
    <property type="entry name" value="ABC_BtuC-like"/>
</dbReference>
<keyword evidence="5" id="KW-0812">Transmembrane</keyword>
<evidence type="ECO:0000313" key="8">
    <source>
        <dbReference type="EMBL" id="QHN39835.1"/>
    </source>
</evidence>
<proteinExistence type="inferred from homology"/>
<reference evidence="8" key="1">
    <citation type="journal article" date="2021" name="Nat. Microbiol.">
        <title>Cocultivation of an ultrasmall environmental parasitic bacterium with lytic ability against bacteria associated with wastewater foams.</title>
        <authorList>
            <person name="Batinovic S."/>
            <person name="Rose J.J.A."/>
            <person name="Ratcliffe J."/>
            <person name="Seviour R.J."/>
            <person name="Petrovski S."/>
        </authorList>
    </citation>
    <scope>NUCLEOTIDE SEQUENCE</scope>
    <source>
        <strain evidence="8">CON44</strain>
    </source>
</reference>
<dbReference type="PANTHER" id="PTHR30472">
    <property type="entry name" value="FERRIC ENTEROBACTIN TRANSPORT SYSTEM PERMEASE PROTEIN"/>
    <property type="match status" value="1"/>
</dbReference>
<dbReference type="GO" id="GO:0033214">
    <property type="term" value="P:siderophore-iron import into cell"/>
    <property type="evidence" value="ECO:0007669"/>
    <property type="project" value="TreeGrafter"/>
</dbReference>
<organism evidence="8">
    <name type="scientific">Gordonia amarae</name>
    <dbReference type="NCBI Taxonomy" id="36821"/>
    <lineage>
        <taxon>Bacteria</taxon>
        <taxon>Bacillati</taxon>
        <taxon>Actinomycetota</taxon>
        <taxon>Actinomycetes</taxon>
        <taxon>Mycobacteriales</taxon>
        <taxon>Gordoniaceae</taxon>
        <taxon>Gordonia</taxon>
    </lineage>
</organism>
<gene>
    <name evidence="8" type="ORF">GII30_12275</name>
</gene>
<evidence type="ECO:0000256" key="5">
    <source>
        <dbReference type="ARBA" id="ARBA00022692"/>
    </source>
</evidence>
<dbReference type="InterPro" id="IPR000522">
    <property type="entry name" value="ABC_transptr_permease_BtuC"/>
</dbReference>
<protein>
    <submittedName>
        <fullName evidence="8">Iron chelate uptake ABC transporter family permease subunit</fullName>
    </submittedName>
</protein>
<evidence type="ECO:0000256" key="6">
    <source>
        <dbReference type="ARBA" id="ARBA00022989"/>
    </source>
</evidence>
<dbReference type="Pfam" id="PF01032">
    <property type="entry name" value="FecCD"/>
    <property type="match status" value="1"/>
</dbReference>
<dbReference type="EMBL" id="CP045810">
    <property type="protein sequence ID" value="QHN39835.1"/>
    <property type="molecule type" value="Genomic_DNA"/>
</dbReference>
<evidence type="ECO:0000256" key="2">
    <source>
        <dbReference type="ARBA" id="ARBA00007935"/>
    </source>
</evidence>
<dbReference type="FunFam" id="1.10.3470.10:FF:000001">
    <property type="entry name" value="Vitamin B12 ABC transporter permease BtuC"/>
    <property type="match status" value="1"/>
</dbReference>
<keyword evidence="6" id="KW-1133">Transmembrane helix</keyword>
<dbReference type="PANTHER" id="PTHR30472:SF1">
    <property type="entry name" value="FE(3+) DICITRATE TRANSPORT SYSTEM PERMEASE PROTEIN FECC-RELATED"/>
    <property type="match status" value="1"/>
</dbReference>
<keyword evidence="7" id="KW-0472">Membrane</keyword>
<sequence length="361" mass="36851">MSSTVKPTAPVESSVTADAAVAQLTHGIARSNLLRTIGWIVGVAILLLICLLSLSVGAKSIPFGTVWDALFAFDGSQDHLVVRDMRLPRTALGLVAGAALGVAGALIQALTRNPLADPGILGVNAGAAFMVALAVGTFGITGLRGYIWFAFAGAILATLIVYAIGSWGRGGGTPVRLTLAGVAIAAVLGGVTQGLVLLDPVAFDAMRTWNAGSIAGRDDAVVWAILPFIVAGLIAALAVARPLNAVALGDDLARSLGADVGRVRTVGVIAVTLLCGAATAGAGPIGFVGLMVPHIARWIVGPDQRWIFAYTMIGAPMMVLVADVLGRLIVRPDEMQVGIVTALVGAPVLILLVRRKKASGL</sequence>
<dbReference type="GO" id="GO:0005886">
    <property type="term" value="C:plasma membrane"/>
    <property type="evidence" value="ECO:0007669"/>
    <property type="project" value="UniProtKB-SubCell"/>
</dbReference>
<evidence type="ECO:0000256" key="4">
    <source>
        <dbReference type="ARBA" id="ARBA00022475"/>
    </source>
</evidence>
<evidence type="ECO:0000256" key="3">
    <source>
        <dbReference type="ARBA" id="ARBA00022448"/>
    </source>
</evidence>
<dbReference type="GO" id="GO:0022857">
    <property type="term" value="F:transmembrane transporter activity"/>
    <property type="evidence" value="ECO:0007669"/>
    <property type="project" value="InterPro"/>
</dbReference>
<evidence type="ECO:0000256" key="1">
    <source>
        <dbReference type="ARBA" id="ARBA00004651"/>
    </source>
</evidence>
<dbReference type="Gene3D" id="1.10.3470.10">
    <property type="entry name" value="ABC transporter involved in vitamin B12 uptake, BtuC"/>
    <property type="match status" value="1"/>
</dbReference>